<feature type="compositionally biased region" description="Basic and acidic residues" evidence="1">
    <location>
        <begin position="335"/>
        <end position="354"/>
    </location>
</feature>
<evidence type="ECO:0000256" key="1">
    <source>
        <dbReference type="SAM" id="MobiDB-lite"/>
    </source>
</evidence>
<comment type="caution">
    <text evidence="3">The sequence shown here is derived from an EMBL/GenBank/DDBJ whole genome shotgun (WGS) entry which is preliminary data.</text>
</comment>
<evidence type="ECO:0000259" key="2">
    <source>
        <dbReference type="Pfam" id="PF08239"/>
    </source>
</evidence>
<dbReference type="Pfam" id="PF08239">
    <property type="entry name" value="SH3_3"/>
    <property type="match status" value="1"/>
</dbReference>
<sequence>MRLRRIIILLLVFSGIVCDRNNKDGKYSVKNLYVKSESGIKLRKDPSLIGTVIEVIPKDTMVIIFGEENDEVEIDKLKGKWLKARFYEKEGWVFSGYLSESPSLEILKKYEIGSYFSLSRPVKIFSSPDINSSIVFDSSTNPKLLKVLPQAVVISDVPGRWAEVIQKRGKIDYKGWIFHPNLVTDEEAYNLYSITIVTMIESTTGDFIRPEIYYSANNYTVISLNPTNSNTCNSYGSSDCINLIFHKGSKIYTDYKKPSLGLFGRIVGDYAFFSFELGEGDNCGYFYEVTTSAVNLKSSAVYRAVKSINAQCKQCKNDPNIECPKDQLETSENTKYYDESGRELKKEEIPEGIR</sequence>
<dbReference type="Proteomes" id="UP000015454">
    <property type="component" value="Unassembled WGS sequence"/>
</dbReference>
<keyword evidence="4" id="KW-1185">Reference proteome</keyword>
<accession>T0FFH9</accession>
<dbReference type="Gene3D" id="2.30.30.40">
    <property type="entry name" value="SH3 Domains"/>
    <property type="match status" value="1"/>
</dbReference>
<evidence type="ECO:0000313" key="3">
    <source>
        <dbReference type="EMBL" id="EQA46377.1"/>
    </source>
</evidence>
<dbReference type="InterPro" id="IPR003646">
    <property type="entry name" value="SH3-like_bac-type"/>
</dbReference>
<proteinExistence type="predicted"/>
<protein>
    <submittedName>
        <fullName evidence="3">SH3 domain protein</fullName>
    </submittedName>
</protein>
<organism evidence="3 4">
    <name type="scientific">Leptospira broomii serovar Hurstbridge str. 5399</name>
    <dbReference type="NCBI Taxonomy" id="1049789"/>
    <lineage>
        <taxon>Bacteria</taxon>
        <taxon>Pseudomonadati</taxon>
        <taxon>Spirochaetota</taxon>
        <taxon>Spirochaetia</taxon>
        <taxon>Leptospirales</taxon>
        <taxon>Leptospiraceae</taxon>
        <taxon>Leptospira</taxon>
    </lineage>
</organism>
<feature type="domain" description="SH3b" evidence="2">
    <location>
        <begin position="38"/>
        <end position="99"/>
    </location>
</feature>
<reference evidence="3" key="1">
    <citation type="submission" date="2013-05" db="EMBL/GenBank/DDBJ databases">
        <authorList>
            <person name="Harkins D.M."/>
            <person name="Durkin A.S."/>
            <person name="Brinkac L.M."/>
            <person name="Haft D.H."/>
            <person name="Selengut J.D."/>
            <person name="Sanka R."/>
            <person name="DePew J."/>
            <person name="Purushe J."/>
            <person name="Hartskeerl R.A."/>
            <person name="Ahmed A."/>
            <person name="van der Linden H."/>
            <person name="Goris M.G.A."/>
            <person name="Vinetz J.M."/>
            <person name="Sutton G.G."/>
            <person name="Nierman W.C."/>
            <person name="Fouts D.E."/>
        </authorList>
    </citation>
    <scope>NUCLEOTIDE SEQUENCE [LARGE SCALE GENOMIC DNA]</scope>
    <source>
        <strain evidence="3">5399</strain>
    </source>
</reference>
<dbReference type="OrthoDB" id="346278at2"/>
<feature type="region of interest" description="Disordered" evidence="1">
    <location>
        <begin position="332"/>
        <end position="354"/>
    </location>
</feature>
<dbReference type="STRING" id="1049789.LEP1GSC050_0523"/>
<dbReference type="AlphaFoldDB" id="T0FFH9"/>
<gene>
    <name evidence="3" type="ORF">LEP1GSC050_0523</name>
</gene>
<dbReference type="RefSeq" id="WP_020987102.1">
    <property type="nucleotide sequence ID" value="NZ_AHMO02000007.1"/>
</dbReference>
<evidence type="ECO:0000313" key="4">
    <source>
        <dbReference type="Proteomes" id="UP000015454"/>
    </source>
</evidence>
<dbReference type="EMBL" id="AHMO02000007">
    <property type="protein sequence ID" value="EQA46377.1"/>
    <property type="molecule type" value="Genomic_DNA"/>
</dbReference>
<name>T0FFH9_9LEPT</name>